<dbReference type="AlphaFoldDB" id="A0A523UXF0"/>
<feature type="transmembrane region" description="Helical" evidence="1">
    <location>
        <begin position="24"/>
        <end position="46"/>
    </location>
</feature>
<dbReference type="Proteomes" id="UP000315525">
    <property type="component" value="Unassembled WGS sequence"/>
</dbReference>
<organism evidence="2 3">
    <name type="scientific">candidate division TA06 bacterium</name>
    <dbReference type="NCBI Taxonomy" id="2250710"/>
    <lineage>
        <taxon>Bacteria</taxon>
        <taxon>Bacteria division TA06</taxon>
    </lineage>
</organism>
<sequence>MNFRASYLVALETKRVRKEASGSALLTTCSPAIIVSLCVVMGAGAAHGTQSFEHKSGHRGYFSVVSVAGGLPAHVQIHLLKAGYAYKNVGVGTSFSMSRVYRELGDDIVTLLPVYFYAIPYWSDRAVPGGIDLTSKVFCIYFGGSYWSTDANALIFPLSPGAHGATFLDFGVSFTYGLLELGAGWLNWTTNRVQADGYLGFPSAEEIEDHFYLSAGLNAGGWFPIAPRRAARD</sequence>
<evidence type="ECO:0000313" key="3">
    <source>
        <dbReference type="Proteomes" id="UP000315525"/>
    </source>
</evidence>
<keyword evidence="1" id="KW-0812">Transmembrane</keyword>
<proteinExistence type="predicted"/>
<evidence type="ECO:0000313" key="2">
    <source>
        <dbReference type="EMBL" id="TET47215.1"/>
    </source>
</evidence>
<accession>A0A523UXF0</accession>
<protein>
    <submittedName>
        <fullName evidence="2">Uncharacterized protein</fullName>
    </submittedName>
</protein>
<dbReference type="EMBL" id="SOJN01000029">
    <property type="protein sequence ID" value="TET47215.1"/>
    <property type="molecule type" value="Genomic_DNA"/>
</dbReference>
<keyword evidence="1" id="KW-1133">Transmembrane helix</keyword>
<gene>
    <name evidence="2" type="ORF">E3J62_02135</name>
</gene>
<reference evidence="2 3" key="1">
    <citation type="submission" date="2019-03" db="EMBL/GenBank/DDBJ databases">
        <title>Metabolic potential of uncultured bacteria and archaea associated with petroleum seepage in deep-sea sediments.</title>
        <authorList>
            <person name="Dong X."/>
            <person name="Hubert C."/>
        </authorList>
    </citation>
    <scope>NUCLEOTIDE SEQUENCE [LARGE SCALE GENOMIC DNA]</scope>
    <source>
        <strain evidence="2">E44_bin18</strain>
    </source>
</reference>
<keyword evidence="1" id="KW-0472">Membrane</keyword>
<comment type="caution">
    <text evidence="2">The sequence shown here is derived from an EMBL/GenBank/DDBJ whole genome shotgun (WGS) entry which is preliminary data.</text>
</comment>
<name>A0A523UXF0_UNCT6</name>
<evidence type="ECO:0000256" key="1">
    <source>
        <dbReference type="SAM" id="Phobius"/>
    </source>
</evidence>